<protein>
    <submittedName>
        <fullName evidence="6">Aldehyde dehydrogenase</fullName>
        <ecNumber evidence="6">1.2.1.3</ecNumber>
    </submittedName>
</protein>
<evidence type="ECO:0000256" key="3">
    <source>
        <dbReference type="PROSITE-ProRule" id="PRU10007"/>
    </source>
</evidence>
<evidence type="ECO:0000256" key="1">
    <source>
        <dbReference type="ARBA" id="ARBA00009986"/>
    </source>
</evidence>
<reference evidence="6 7" key="1">
    <citation type="submission" date="2018-03" db="EMBL/GenBank/DDBJ databases">
        <title>Diversity of phytobeneficial traits revealed by whole-genome analysis of worldwide-isolated phenazine-producing Pseudomonas spp.</title>
        <authorList>
            <person name="Biessy A."/>
            <person name="Novinscak A."/>
            <person name="Blom J."/>
            <person name="Leger G."/>
            <person name="Thomashow L.S."/>
            <person name="Cazorla F.M."/>
            <person name="Josic D."/>
            <person name="Filion M."/>
        </authorList>
    </citation>
    <scope>NUCLEOTIDE SEQUENCE [LARGE SCALE GENOMIC DNA]</scope>
    <source>
        <strain evidence="6 7">30B</strain>
    </source>
</reference>
<dbReference type="PROSITE" id="PS00070">
    <property type="entry name" value="ALDEHYDE_DEHYDR_CYS"/>
    <property type="match status" value="1"/>
</dbReference>
<dbReference type="SUPFAM" id="SSF53720">
    <property type="entry name" value="ALDH-like"/>
    <property type="match status" value="1"/>
</dbReference>
<dbReference type="PANTHER" id="PTHR11699">
    <property type="entry name" value="ALDEHYDE DEHYDROGENASE-RELATED"/>
    <property type="match status" value="1"/>
</dbReference>
<dbReference type="EC" id="1.2.1.3" evidence="6"/>
<dbReference type="InterPro" id="IPR016160">
    <property type="entry name" value="Ald_DH_CS_CYS"/>
</dbReference>
<evidence type="ECO:0000313" key="6">
    <source>
        <dbReference type="EMBL" id="AZE56219.1"/>
    </source>
</evidence>
<dbReference type="Pfam" id="PF00171">
    <property type="entry name" value="Aldedh"/>
    <property type="match status" value="1"/>
</dbReference>
<evidence type="ECO:0000256" key="2">
    <source>
        <dbReference type="ARBA" id="ARBA00023002"/>
    </source>
</evidence>
<proteinExistence type="inferred from homology"/>
<dbReference type="EMBL" id="CP027754">
    <property type="protein sequence ID" value="AZE56219.1"/>
    <property type="molecule type" value="Genomic_DNA"/>
</dbReference>
<dbReference type="InterPro" id="IPR015590">
    <property type="entry name" value="Aldehyde_DH_dom"/>
</dbReference>
<dbReference type="GO" id="GO:0004029">
    <property type="term" value="F:aldehyde dehydrogenase (NAD+) activity"/>
    <property type="evidence" value="ECO:0007669"/>
    <property type="project" value="UniProtKB-EC"/>
</dbReference>
<keyword evidence="2 4" id="KW-0560">Oxidoreductase</keyword>
<dbReference type="Gene3D" id="3.40.605.10">
    <property type="entry name" value="Aldehyde Dehydrogenase, Chain A, domain 1"/>
    <property type="match status" value="1"/>
</dbReference>
<dbReference type="Gene3D" id="3.40.309.10">
    <property type="entry name" value="Aldehyde Dehydrogenase, Chain A, domain 2"/>
    <property type="match status" value="1"/>
</dbReference>
<dbReference type="InterPro" id="IPR016161">
    <property type="entry name" value="Ald_DH/histidinol_DH"/>
</dbReference>
<feature type="domain" description="Aldehyde dehydrogenase" evidence="5">
    <location>
        <begin position="41"/>
        <end position="501"/>
    </location>
</feature>
<accession>A0A3G7UCG0</accession>
<gene>
    <name evidence="6" type="ORF">C4K03_4071</name>
</gene>
<sequence length="505" mass="54446">MSDIPLLPQVEAFLRRRHGVFIDGVNVRSHATESLSVRSHATESLSVTNPANGQVIAEVADADLADIDAAVASANRGFQLWSQAAPATRGNVLLKLADLLEQHREELAQIETCQSGKIIQISRAFEVDQAAHFLRYYAGWATKLSGQTLTPSLPSFNGERYTAFTLREPVGVVVGIVPWNFSTMIAIWKLASALVTGCSIIIKPSEFTPLTLLRIAELAIDAGLPAGVLNVLTGGGHVGKGLVEHPGTHKVSFTGSVPTGIAVGRSAMGAGLTRATLELGGKNAAGFLPDMDVDKAVDGIIEAGFLHSGQICAAAERFFVHRSQIDAVLEKLKARLSRLNIGSPLDEHTEFGPVTHQQHQQKLLGYFNQARAENNTIIHGGHLIDRPGCYVEPTVILANHLHDTLLNEETFGPIATFLPYDDEDELLALMNHGPYGLSASLWTNDFGKALRMIPAIKAGTLWVNMHTLLDPAVPFGGSRSSGVGREFGSAFIEDYTELKSVMIRY</sequence>
<dbReference type="RefSeq" id="WP_124378607.1">
    <property type="nucleotide sequence ID" value="NZ_CP027754.1"/>
</dbReference>
<evidence type="ECO:0000313" key="7">
    <source>
        <dbReference type="Proteomes" id="UP000268696"/>
    </source>
</evidence>
<dbReference type="InterPro" id="IPR016162">
    <property type="entry name" value="Ald_DH_N"/>
</dbReference>
<dbReference type="AlphaFoldDB" id="A0A3G7UCG0"/>
<evidence type="ECO:0000259" key="5">
    <source>
        <dbReference type="Pfam" id="PF00171"/>
    </source>
</evidence>
<dbReference type="PROSITE" id="PS00687">
    <property type="entry name" value="ALDEHYDE_DEHYDR_GLU"/>
    <property type="match status" value="1"/>
</dbReference>
<dbReference type="InterPro" id="IPR029510">
    <property type="entry name" value="Ald_DH_CS_GLU"/>
</dbReference>
<feature type="active site" evidence="3">
    <location>
        <position position="278"/>
    </location>
</feature>
<evidence type="ECO:0000256" key="4">
    <source>
        <dbReference type="RuleBase" id="RU003345"/>
    </source>
</evidence>
<organism evidence="6 7">
    <name type="scientific">Pseudomonas synxantha</name>
    <dbReference type="NCBI Taxonomy" id="47883"/>
    <lineage>
        <taxon>Bacteria</taxon>
        <taxon>Pseudomonadati</taxon>
        <taxon>Pseudomonadota</taxon>
        <taxon>Gammaproteobacteria</taxon>
        <taxon>Pseudomonadales</taxon>
        <taxon>Pseudomonadaceae</taxon>
        <taxon>Pseudomonas</taxon>
    </lineage>
</organism>
<dbReference type="FunFam" id="3.40.605.10:FF:000007">
    <property type="entry name" value="NAD/NADP-dependent betaine aldehyde dehydrogenase"/>
    <property type="match status" value="1"/>
</dbReference>
<dbReference type="InterPro" id="IPR016163">
    <property type="entry name" value="Ald_DH_C"/>
</dbReference>
<name>A0A3G7UCG0_9PSED</name>
<comment type="similarity">
    <text evidence="1 4">Belongs to the aldehyde dehydrogenase family.</text>
</comment>
<dbReference type="Proteomes" id="UP000268696">
    <property type="component" value="Chromosome"/>
</dbReference>